<evidence type="ECO:0000256" key="2">
    <source>
        <dbReference type="PROSITE-ProRule" id="PRU00284"/>
    </source>
</evidence>
<dbReference type="PANTHER" id="PTHR32089">
    <property type="entry name" value="METHYL-ACCEPTING CHEMOTAXIS PROTEIN MCPB"/>
    <property type="match status" value="1"/>
</dbReference>
<dbReference type="SMART" id="SM00283">
    <property type="entry name" value="MA"/>
    <property type="match status" value="1"/>
</dbReference>
<feature type="transmembrane region" description="Helical" evidence="3">
    <location>
        <begin position="9"/>
        <end position="28"/>
    </location>
</feature>
<evidence type="ECO:0000313" key="5">
    <source>
        <dbReference type="EMBL" id="SDE62303.1"/>
    </source>
</evidence>
<dbReference type="InterPro" id="IPR004089">
    <property type="entry name" value="MCPsignal_dom"/>
</dbReference>
<proteinExistence type="predicted"/>
<keyword evidence="1 2" id="KW-0807">Transducer</keyword>
<organism evidence="5 6">
    <name type="scientific">Desulfuromonas thiophila</name>
    <dbReference type="NCBI Taxonomy" id="57664"/>
    <lineage>
        <taxon>Bacteria</taxon>
        <taxon>Pseudomonadati</taxon>
        <taxon>Thermodesulfobacteriota</taxon>
        <taxon>Desulfuromonadia</taxon>
        <taxon>Desulfuromonadales</taxon>
        <taxon>Desulfuromonadaceae</taxon>
        <taxon>Desulfuromonas</taxon>
    </lineage>
</organism>
<sequence>MLALLSHPVRIGLIAAAQALLLIGLFFTACPWPVLLAVALVGLVTLLLVALPHRERPTLSAGRDDAELVALLAGTRELLRQLQAELGQQFGGARQENAQVQQILADAIDKLIGSFTALEQHSARQKELAGRICGEQTGAGSQAQGFARLLTTIESSLTKLFDATRRSSDNARQLSRAMIQTQQQFQQVLSMLGDVRKIADQTNLLAVNASVEAARAGAAGRGFAVVAEEVRNLSIRSNRFSQQIDDSVQGIAAALSGVESAIHQLADDSERLVQEEQQHIASMMEQAQTFHAEVKQAAGEIATISQQVSGQVGVAITSMQFQDMATQVIQSVTRRLDAMDQLLNELAAIDGGEAPATSVELDTYHAHLALLRQMLQAATDTIARNHHNPVSQKSMDEGDIELF</sequence>
<keyword evidence="6" id="KW-1185">Reference proteome</keyword>
<dbReference type="PANTHER" id="PTHR32089:SF112">
    <property type="entry name" value="LYSOZYME-LIKE PROTEIN-RELATED"/>
    <property type="match status" value="1"/>
</dbReference>
<reference evidence="6" key="1">
    <citation type="submission" date="2016-10" db="EMBL/GenBank/DDBJ databases">
        <authorList>
            <person name="Varghese N."/>
            <person name="Submissions S."/>
        </authorList>
    </citation>
    <scope>NUCLEOTIDE SEQUENCE [LARGE SCALE GENOMIC DNA]</scope>
    <source>
        <strain evidence="6">DSM 8987</strain>
    </source>
</reference>
<dbReference type="GO" id="GO:0016020">
    <property type="term" value="C:membrane"/>
    <property type="evidence" value="ECO:0007669"/>
    <property type="project" value="InterPro"/>
</dbReference>
<dbReference type="STRING" id="57664.SAMN05661003_1206"/>
<dbReference type="Pfam" id="PF00015">
    <property type="entry name" value="MCPsignal"/>
    <property type="match status" value="1"/>
</dbReference>
<keyword evidence="3" id="KW-0812">Transmembrane</keyword>
<evidence type="ECO:0000313" key="6">
    <source>
        <dbReference type="Proteomes" id="UP000243205"/>
    </source>
</evidence>
<dbReference type="Gene3D" id="1.10.287.950">
    <property type="entry name" value="Methyl-accepting chemotaxis protein"/>
    <property type="match status" value="1"/>
</dbReference>
<dbReference type="PROSITE" id="PS50111">
    <property type="entry name" value="CHEMOTAXIS_TRANSDUC_2"/>
    <property type="match status" value="1"/>
</dbReference>
<evidence type="ECO:0000259" key="4">
    <source>
        <dbReference type="PROSITE" id="PS50111"/>
    </source>
</evidence>
<keyword evidence="3" id="KW-0472">Membrane</keyword>
<keyword evidence="3" id="KW-1133">Transmembrane helix</keyword>
<dbReference type="EMBL" id="FNAQ01000020">
    <property type="protein sequence ID" value="SDE62303.1"/>
    <property type="molecule type" value="Genomic_DNA"/>
</dbReference>
<dbReference type="GO" id="GO:0007165">
    <property type="term" value="P:signal transduction"/>
    <property type="evidence" value="ECO:0007669"/>
    <property type="project" value="UniProtKB-KW"/>
</dbReference>
<evidence type="ECO:0000256" key="3">
    <source>
        <dbReference type="SAM" id="Phobius"/>
    </source>
</evidence>
<feature type="transmembrane region" description="Helical" evidence="3">
    <location>
        <begin position="34"/>
        <end position="51"/>
    </location>
</feature>
<evidence type="ECO:0000256" key="1">
    <source>
        <dbReference type="ARBA" id="ARBA00023224"/>
    </source>
</evidence>
<dbReference type="AlphaFoldDB" id="A0A1G7EF90"/>
<accession>A0A1G7EF90</accession>
<feature type="domain" description="Methyl-accepting transducer" evidence="4">
    <location>
        <begin position="116"/>
        <end position="337"/>
    </location>
</feature>
<dbReference type="Proteomes" id="UP000243205">
    <property type="component" value="Unassembled WGS sequence"/>
</dbReference>
<gene>
    <name evidence="5" type="ORF">SAMN05661003_1206</name>
</gene>
<protein>
    <submittedName>
        <fullName evidence="5">Methyl-accepting chemotaxis protein</fullName>
    </submittedName>
</protein>
<dbReference type="RefSeq" id="WP_171906438.1">
    <property type="nucleotide sequence ID" value="NZ_FNAQ01000020.1"/>
</dbReference>
<name>A0A1G7EF90_9BACT</name>
<dbReference type="SUPFAM" id="SSF58104">
    <property type="entry name" value="Methyl-accepting chemotaxis protein (MCP) signaling domain"/>
    <property type="match status" value="1"/>
</dbReference>